<evidence type="ECO:0000313" key="8">
    <source>
        <dbReference type="Proteomes" id="UP000436858"/>
    </source>
</evidence>
<evidence type="ECO:0000313" key="5">
    <source>
        <dbReference type="EMBL" id="RHL54510.1"/>
    </source>
</evidence>
<dbReference type="Proteomes" id="UP000488521">
    <property type="component" value="Unassembled WGS sequence"/>
</dbReference>
<dbReference type="EMBL" id="WCRS01000012">
    <property type="protein sequence ID" value="KAB4472111.1"/>
    <property type="molecule type" value="Genomic_DNA"/>
</dbReference>
<dbReference type="Gene3D" id="1.10.150.20">
    <property type="entry name" value="5' to 3' exonuclease, C-terminal subdomain"/>
    <property type="match status" value="1"/>
</dbReference>
<dbReference type="EMBL" id="WCRY01000007">
    <property type="protein sequence ID" value="KAB4483448.1"/>
    <property type="molecule type" value="Genomic_DNA"/>
</dbReference>
<reference evidence="8 9" key="2">
    <citation type="journal article" date="2019" name="Nat. Med.">
        <title>A library of human gut bacterial isolates paired with longitudinal multiomics data enables mechanistic microbiome research.</title>
        <authorList>
            <person name="Poyet M."/>
            <person name="Groussin M."/>
            <person name="Gibbons S.M."/>
            <person name="Avila-Pacheco J."/>
            <person name="Jiang X."/>
            <person name="Kearney S.M."/>
            <person name="Perrotta A.R."/>
            <person name="Berdy B."/>
            <person name="Zhao S."/>
            <person name="Lieberman T.D."/>
            <person name="Swanson P.K."/>
            <person name="Smith M."/>
            <person name="Roesemann S."/>
            <person name="Alexander J.E."/>
            <person name="Rich S.A."/>
            <person name="Livny J."/>
            <person name="Vlamakis H."/>
            <person name="Clish C."/>
            <person name="Bullock K."/>
            <person name="Deik A."/>
            <person name="Scott J."/>
            <person name="Pierce K.A."/>
            <person name="Xavier R.J."/>
            <person name="Alm E.J."/>
        </authorList>
    </citation>
    <scope>NUCLEOTIDE SEQUENCE [LARGE SCALE GENOMIC DNA]</scope>
    <source>
        <strain evidence="2 10">BIOML-A156</strain>
        <strain evidence="3 8">BIOML-A162</strain>
        <strain evidence="1 9">BIOML-A188</strain>
    </source>
</reference>
<evidence type="ECO:0000313" key="7">
    <source>
        <dbReference type="Proteomes" id="UP000284785"/>
    </source>
</evidence>
<evidence type="ECO:0000313" key="2">
    <source>
        <dbReference type="EMBL" id="KAB4472111.1"/>
    </source>
</evidence>
<organism evidence="2 10">
    <name type="scientific">Bacteroides thetaiotaomicron</name>
    <dbReference type="NCBI Taxonomy" id="818"/>
    <lineage>
        <taxon>Bacteria</taxon>
        <taxon>Pseudomonadati</taxon>
        <taxon>Bacteroidota</taxon>
        <taxon>Bacteroidia</taxon>
        <taxon>Bacteroidales</taxon>
        <taxon>Bacteroidaceae</taxon>
        <taxon>Bacteroides</taxon>
    </lineage>
</organism>
<evidence type="ECO:0008006" key="11">
    <source>
        <dbReference type="Google" id="ProtNLM"/>
    </source>
</evidence>
<reference evidence="6 7" key="1">
    <citation type="submission" date="2018-08" db="EMBL/GenBank/DDBJ databases">
        <title>A genome reference for cultivated species of the human gut microbiota.</title>
        <authorList>
            <person name="Zou Y."/>
            <person name="Xue W."/>
            <person name="Luo G."/>
        </authorList>
    </citation>
    <scope>NUCLEOTIDE SEQUENCE [LARGE SCALE GENOMIC DNA]</scope>
    <source>
        <strain evidence="5 6">AF37-12</strain>
        <strain evidence="4 7">AM30-26</strain>
    </source>
</reference>
<evidence type="ECO:0000313" key="3">
    <source>
        <dbReference type="EMBL" id="KAB4483448.1"/>
    </source>
</evidence>
<accession>A0A0P0EWY1</accession>
<evidence type="ECO:0000313" key="9">
    <source>
        <dbReference type="Proteomes" id="UP000440614"/>
    </source>
</evidence>
<dbReference type="Proteomes" id="UP000284785">
    <property type="component" value="Unassembled WGS sequence"/>
</dbReference>
<dbReference type="EMBL" id="WCSY01000008">
    <property type="protein sequence ID" value="KAB4313737.1"/>
    <property type="molecule type" value="Genomic_DNA"/>
</dbReference>
<dbReference type="EMBL" id="QROV01000028">
    <property type="protein sequence ID" value="RHL54510.1"/>
    <property type="molecule type" value="Genomic_DNA"/>
</dbReference>
<evidence type="ECO:0000313" key="6">
    <source>
        <dbReference type="Proteomes" id="UP000283616"/>
    </source>
</evidence>
<comment type="caution">
    <text evidence="2">The sequence shown here is derived from an EMBL/GenBank/DDBJ whole genome shotgun (WGS) entry which is preliminary data.</text>
</comment>
<dbReference type="KEGG" id="btho:Btheta7330_00929"/>
<gene>
    <name evidence="5" type="ORF">DW011_20350</name>
    <name evidence="4" type="ORF">DW780_24785</name>
    <name evidence="2" type="ORF">GAN59_16565</name>
    <name evidence="3" type="ORF">GAN91_09625</name>
    <name evidence="1" type="ORF">GAO51_09075</name>
</gene>
<sequence>MSERHGVQEATLRNWANLGYITSCRMGNQLFLDDESLTAYLEAHKRLGLQADYLAKIVEEKKLERDFIISRYDDLLYVLRTQKTCKPLYEIIIRELSQLIVHPGARDIFYSISMGESIEKVAGRHRITYDRALQIYNSHLRGLKVRKNVLATYRKHIIDARFQSLADKSKNINLNQEERVLQLSVGKVADTRLTNVLYKEEIRTVGQLLELVSGKGWRWLLKMEGVGRISYDRLLSNLQLAGVVDESLEQILSGRSDR</sequence>
<protein>
    <recommendedName>
        <fullName evidence="11">DNA-binding protein</fullName>
    </recommendedName>
</protein>
<dbReference type="GeneID" id="60928102"/>
<dbReference type="EMBL" id="QSJP01000033">
    <property type="protein sequence ID" value="RHD81283.1"/>
    <property type="molecule type" value="Genomic_DNA"/>
</dbReference>
<evidence type="ECO:0000313" key="1">
    <source>
        <dbReference type="EMBL" id="KAB4313737.1"/>
    </source>
</evidence>
<dbReference type="Proteomes" id="UP000436858">
    <property type="component" value="Unassembled WGS sequence"/>
</dbReference>
<dbReference type="Proteomes" id="UP000440614">
    <property type="component" value="Unassembled WGS sequence"/>
</dbReference>
<dbReference type="AlphaFoldDB" id="A0A0P0EWY1"/>
<evidence type="ECO:0000313" key="10">
    <source>
        <dbReference type="Proteomes" id="UP000488521"/>
    </source>
</evidence>
<dbReference type="RefSeq" id="WP_011108139.1">
    <property type="nucleotide sequence ID" value="NZ_CABJDH010000009.1"/>
</dbReference>
<evidence type="ECO:0000313" key="4">
    <source>
        <dbReference type="EMBL" id="RHD81283.1"/>
    </source>
</evidence>
<dbReference type="SMR" id="A0A0P0EWY1"/>
<dbReference type="OMA" id="HKGRIAT"/>
<name>A0A0P0EWY1_BACT4</name>
<proteinExistence type="predicted"/>
<dbReference type="Proteomes" id="UP000283616">
    <property type="component" value="Unassembled WGS sequence"/>
</dbReference>